<reference evidence="4" key="1">
    <citation type="submission" date="2023-05" db="EMBL/GenBank/DDBJ databases">
        <title>Nepenthes gracilis genome sequencing.</title>
        <authorList>
            <person name="Fukushima K."/>
        </authorList>
    </citation>
    <scope>NUCLEOTIDE SEQUENCE</scope>
    <source>
        <strain evidence="4">SING2019-196</strain>
    </source>
</reference>
<keyword evidence="2" id="KW-0677">Repeat</keyword>
<name>A0AAD3SIN0_NEPGR</name>
<gene>
    <name evidence="4" type="ORF">Nepgr_013774</name>
</gene>
<keyword evidence="5" id="KW-1185">Reference proteome</keyword>
<evidence type="ECO:0000256" key="2">
    <source>
        <dbReference type="ARBA" id="ARBA00022737"/>
    </source>
</evidence>
<proteinExistence type="inferred from homology"/>
<dbReference type="FunFam" id="1.25.40.10:FF:000333">
    <property type="entry name" value="Pentatricopeptide repeat-containing protein"/>
    <property type="match status" value="1"/>
</dbReference>
<dbReference type="GO" id="GO:0009451">
    <property type="term" value="P:RNA modification"/>
    <property type="evidence" value="ECO:0007669"/>
    <property type="project" value="InterPro"/>
</dbReference>
<dbReference type="Pfam" id="PF20431">
    <property type="entry name" value="E_motif"/>
    <property type="match status" value="1"/>
</dbReference>
<protein>
    <recommendedName>
        <fullName evidence="6">Pentatricopeptide repeat-containing protein</fullName>
    </recommendedName>
</protein>
<dbReference type="InterPro" id="IPR011990">
    <property type="entry name" value="TPR-like_helical_dom_sf"/>
</dbReference>
<dbReference type="PANTHER" id="PTHR47926">
    <property type="entry name" value="PENTATRICOPEPTIDE REPEAT-CONTAINING PROTEIN"/>
    <property type="match status" value="1"/>
</dbReference>
<sequence length="623" mass="69533">MRLTATTARWLDRFGLHSSSSAILSLLPKCHTINHLKQIHCILVTIGLSRNTTFLSELICSLITLDQIPYASVIFDKIDLPTVSLWNNMIQIFSTSSKPHEAIAYYFKMRQSHAVPNKHTFPALLKAISKCDNVNPFHFYAEIVKLSLNLDPFVRNSLISASANCGFVEFARLLFDESTWNDMISWTSMIDGYVRNNISEEGLKLFLEMRLNDVSVDEVTIVNVLRASAMVGNVWFGMCVQGFYVEPGRVSCDVYVGSALIDMYCKCGYLDHASKVFDEMPCRNVVSWSAIISGYVQGDRHIDALRAFQGMLLVNVKPNQTTLSSVLAACAQLGALDQGQWVHQYIDRNKLELNSILGTALIDMYAKSGCVDDAFLVFNRLAFKNVYPWTAMINGLAMHGDASSCLNLFKQMIGSGVQPNEVTFISILSACSHRGLISEGRQLFRLMGHAYCLKPSVDHYGCMVDLLSRAGHLNEAIKLIEEMPMEPTPGIWGALLSSCVVHKAYELGKLIGKHLISLQPSHSGRYMLLANLYSLCEHWEAAARVRKSMRRKGLEKTRGGSWMEVNGVIHEFISFDGLQTQMQHLYVTLDTITAHSKFYGYNPGSHQLPFVISGGFGESISIS</sequence>
<evidence type="ECO:0000256" key="3">
    <source>
        <dbReference type="PROSITE-ProRule" id="PRU00708"/>
    </source>
</evidence>
<evidence type="ECO:0000313" key="4">
    <source>
        <dbReference type="EMBL" id="GMH11933.1"/>
    </source>
</evidence>
<dbReference type="FunFam" id="1.25.40.10:FF:000184">
    <property type="entry name" value="Pentatricopeptide repeat-containing protein, chloroplastic"/>
    <property type="match status" value="1"/>
</dbReference>
<dbReference type="PANTHER" id="PTHR47926:SF463">
    <property type="entry name" value="PENTATRICOPEPTIDE REPEAT-CONTAINING PROTEIN"/>
    <property type="match status" value="1"/>
</dbReference>
<accession>A0AAD3SIN0</accession>
<dbReference type="InterPro" id="IPR046848">
    <property type="entry name" value="E_motif"/>
</dbReference>
<organism evidence="4 5">
    <name type="scientific">Nepenthes gracilis</name>
    <name type="common">Slender pitcher plant</name>
    <dbReference type="NCBI Taxonomy" id="150966"/>
    <lineage>
        <taxon>Eukaryota</taxon>
        <taxon>Viridiplantae</taxon>
        <taxon>Streptophyta</taxon>
        <taxon>Embryophyta</taxon>
        <taxon>Tracheophyta</taxon>
        <taxon>Spermatophyta</taxon>
        <taxon>Magnoliopsida</taxon>
        <taxon>eudicotyledons</taxon>
        <taxon>Gunneridae</taxon>
        <taxon>Pentapetalae</taxon>
        <taxon>Caryophyllales</taxon>
        <taxon>Nepenthaceae</taxon>
        <taxon>Nepenthes</taxon>
    </lineage>
</organism>
<comment type="caution">
    <text evidence="4">The sequence shown here is derived from an EMBL/GenBank/DDBJ whole genome shotgun (WGS) entry which is preliminary data.</text>
</comment>
<dbReference type="Gene3D" id="1.25.40.10">
    <property type="entry name" value="Tetratricopeptide repeat domain"/>
    <property type="match status" value="4"/>
</dbReference>
<dbReference type="NCBIfam" id="TIGR00756">
    <property type="entry name" value="PPR"/>
    <property type="match status" value="5"/>
</dbReference>
<dbReference type="InterPro" id="IPR002885">
    <property type="entry name" value="PPR_rpt"/>
</dbReference>
<dbReference type="AlphaFoldDB" id="A0AAD3SIN0"/>
<dbReference type="PROSITE" id="PS51375">
    <property type="entry name" value="PPR"/>
    <property type="match status" value="4"/>
</dbReference>
<evidence type="ECO:0000256" key="1">
    <source>
        <dbReference type="ARBA" id="ARBA00006643"/>
    </source>
</evidence>
<dbReference type="Pfam" id="PF01535">
    <property type="entry name" value="PPR"/>
    <property type="match status" value="4"/>
</dbReference>
<dbReference type="EMBL" id="BSYO01000011">
    <property type="protein sequence ID" value="GMH11933.1"/>
    <property type="molecule type" value="Genomic_DNA"/>
</dbReference>
<feature type="repeat" description="PPR" evidence="3">
    <location>
        <begin position="182"/>
        <end position="216"/>
    </location>
</feature>
<dbReference type="GO" id="GO:0003723">
    <property type="term" value="F:RNA binding"/>
    <property type="evidence" value="ECO:0007669"/>
    <property type="project" value="InterPro"/>
</dbReference>
<dbReference type="Pfam" id="PF13041">
    <property type="entry name" value="PPR_2"/>
    <property type="match status" value="1"/>
</dbReference>
<evidence type="ECO:0000313" key="5">
    <source>
        <dbReference type="Proteomes" id="UP001279734"/>
    </source>
</evidence>
<dbReference type="Pfam" id="PF12854">
    <property type="entry name" value="PPR_1"/>
    <property type="match status" value="2"/>
</dbReference>
<feature type="repeat" description="PPR" evidence="3">
    <location>
        <begin position="385"/>
        <end position="419"/>
    </location>
</feature>
<feature type="repeat" description="PPR" evidence="3">
    <location>
        <begin position="253"/>
        <end position="287"/>
    </location>
</feature>
<comment type="similarity">
    <text evidence="1">Belongs to the PPR family. PCMP-H subfamily.</text>
</comment>
<dbReference type="InterPro" id="IPR046960">
    <property type="entry name" value="PPR_At4g14850-like_plant"/>
</dbReference>
<feature type="repeat" description="PPR" evidence="3">
    <location>
        <begin position="82"/>
        <end position="116"/>
    </location>
</feature>
<evidence type="ECO:0008006" key="6">
    <source>
        <dbReference type="Google" id="ProtNLM"/>
    </source>
</evidence>
<dbReference type="Proteomes" id="UP001279734">
    <property type="component" value="Unassembled WGS sequence"/>
</dbReference>